<accession>A0A8J5MQK2</accession>
<evidence type="ECO:0000256" key="7">
    <source>
        <dbReference type="ARBA" id="ARBA00023136"/>
    </source>
</evidence>
<dbReference type="InterPro" id="IPR017452">
    <property type="entry name" value="GPCR_Rhodpsn_7TM"/>
</dbReference>
<keyword evidence="3" id="KW-1003">Cell membrane</keyword>
<evidence type="ECO:0000256" key="12">
    <source>
        <dbReference type="SAM" id="Phobius"/>
    </source>
</evidence>
<name>A0A8J5MQK2_HOMAM</name>
<comment type="caution">
    <text evidence="14">The sequence shown here is derived from an EMBL/GenBank/DDBJ whole genome shotgun (WGS) entry which is preliminary data.</text>
</comment>
<feature type="domain" description="G-protein coupled receptors family 1 profile" evidence="13">
    <location>
        <begin position="1"/>
        <end position="165"/>
    </location>
</feature>
<dbReference type="InterPro" id="IPR008365">
    <property type="entry name" value="Prostanoid_rcpt"/>
</dbReference>
<comment type="subcellular location">
    <subcellularLocation>
        <location evidence="1">Cell membrane</location>
        <topology evidence="1">Multi-pass membrane protein</topology>
    </subcellularLocation>
</comment>
<feature type="region of interest" description="Disordered" evidence="11">
    <location>
        <begin position="499"/>
        <end position="530"/>
    </location>
</feature>
<dbReference type="PROSITE" id="PS50262">
    <property type="entry name" value="G_PROTEIN_RECEP_F1_2"/>
    <property type="match status" value="1"/>
</dbReference>
<comment type="similarity">
    <text evidence="2">Belongs to the G-protein coupled receptor 1 family.</text>
</comment>
<reference evidence="14" key="1">
    <citation type="journal article" date="2021" name="Sci. Adv.">
        <title>The American lobster genome reveals insights on longevity, neural, and immune adaptations.</title>
        <authorList>
            <person name="Polinski J.M."/>
            <person name="Zimin A.V."/>
            <person name="Clark K.F."/>
            <person name="Kohn A.B."/>
            <person name="Sadowski N."/>
            <person name="Timp W."/>
            <person name="Ptitsyn A."/>
            <person name="Khanna P."/>
            <person name="Romanova D.Y."/>
            <person name="Williams P."/>
            <person name="Greenwood S.J."/>
            <person name="Moroz L.L."/>
            <person name="Walt D.R."/>
            <person name="Bodnar A.G."/>
        </authorList>
    </citation>
    <scope>NUCLEOTIDE SEQUENCE</scope>
    <source>
        <strain evidence="14">GMGI-L3</strain>
    </source>
</reference>
<dbReference type="AlphaFoldDB" id="A0A8J5MQK2"/>
<dbReference type="SUPFAM" id="SSF81321">
    <property type="entry name" value="Family A G protein-coupled receptor-like"/>
    <property type="match status" value="1"/>
</dbReference>
<protein>
    <submittedName>
        <fullName evidence="14">Prostaglandin E2 receptor EP4 subtype-like 2</fullName>
    </submittedName>
</protein>
<feature type="transmembrane region" description="Helical" evidence="12">
    <location>
        <begin position="106"/>
        <end position="126"/>
    </location>
</feature>
<evidence type="ECO:0000256" key="2">
    <source>
        <dbReference type="ARBA" id="ARBA00010663"/>
    </source>
</evidence>
<feature type="compositionally biased region" description="Polar residues" evidence="11">
    <location>
        <begin position="409"/>
        <end position="424"/>
    </location>
</feature>
<keyword evidence="15" id="KW-1185">Reference proteome</keyword>
<sequence length="646" mass="72822">MPLFGAGQYAMQYPGSWCFVNIHVNSTSPITYRIYTNVFGIFTIANLLVMVVCNIIVIIVLLEKTLSRRTNLCEATLLCLRLCRHRCSGTSFCAPHRTYRQRELEMQMVIVLLVITIVLLISWTPLDIRLFLNQLWPHSTRAEHMQDLIAVRLTSINQIVDPWAYIICRKLFATRAWKWMRFSLMGSRLLGRESSCQNPGGGSHKKLSKTIKPPEKIQYKTPYKGEGDPGLKEGVAVEAEGDGRGGGDALPPPSPTKDTATTNGDLKPKIPAAVAKEVLEAKEGDIEAKIQCLEIFKDSPTSTGCSDNVNYGTPLHSEPGVEALAVVPIPVFTCEQYRVHHLLGDHLHPSRLKRISSSASARAASRSRKPKHTLDPNDINSDSWVSALSVLGRRHSWSCLQDAPEAKQYRTQSTQTFKPQTNPHQHGLCHEGDDDFASCHQHDGDNLSHHQQPPRTPSPHHTHHHHYVPYYQELVHASYHQHVDDSCHLVNDDAVSCHQPDDHHTPYNQNDHHSHHDKDGFTHPGQPLFNDQRNLSYDNVSLYHNHKDLLNNEAALCNDKRRLLSDHIFPYSDQNDLSKLDNYKFSSEGHCRDLHTECHLGHSADFEGNTVFIVGNGISRWRDAAEDPGNINNGLLNTIYSRNKPK</sequence>
<evidence type="ECO:0000256" key="3">
    <source>
        <dbReference type="ARBA" id="ARBA00022475"/>
    </source>
</evidence>
<feature type="region of interest" description="Disordered" evidence="11">
    <location>
        <begin position="353"/>
        <end position="379"/>
    </location>
</feature>
<dbReference type="GO" id="GO:0005886">
    <property type="term" value="C:plasma membrane"/>
    <property type="evidence" value="ECO:0007669"/>
    <property type="project" value="UniProtKB-SubCell"/>
</dbReference>
<proteinExistence type="inferred from homology"/>
<evidence type="ECO:0000256" key="9">
    <source>
        <dbReference type="ARBA" id="ARBA00023180"/>
    </source>
</evidence>
<keyword evidence="7 12" id="KW-0472">Membrane</keyword>
<evidence type="ECO:0000256" key="10">
    <source>
        <dbReference type="ARBA" id="ARBA00023224"/>
    </source>
</evidence>
<dbReference type="GO" id="GO:0007189">
    <property type="term" value="P:adenylate cyclase-activating G protein-coupled receptor signaling pathway"/>
    <property type="evidence" value="ECO:0007669"/>
    <property type="project" value="TreeGrafter"/>
</dbReference>
<gene>
    <name evidence="14" type="primary">Ptger4-L2</name>
    <name evidence="14" type="ORF">Hamer_G023155</name>
</gene>
<evidence type="ECO:0000256" key="4">
    <source>
        <dbReference type="ARBA" id="ARBA00022692"/>
    </source>
</evidence>
<evidence type="ECO:0000313" key="15">
    <source>
        <dbReference type="Proteomes" id="UP000747542"/>
    </source>
</evidence>
<dbReference type="Pfam" id="PF00001">
    <property type="entry name" value="7tm_1"/>
    <property type="match status" value="1"/>
</dbReference>
<keyword evidence="4 12" id="KW-0812">Transmembrane</keyword>
<dbReference type="GO" id="GO:0004930">
    <property type="term" value="F:G protein-coupled receptor activity"/>
    <property type="evidence" value="ECO:0007669"/>
    <property type="project" value="UniProtKB-KW"/>
</dbReference>
<dbReference type="PANTHER" id="PTHR11866">
    <property type="entry name" value="G-PROTEIN COUPLED RECEPTOR FAMILY 1 MEMBER"/>
    <property type="match status" value="1"/>
</dbReference>
<feature type="region of interest" description="Disordered" evidence="11">
    <location>
        <begin position="408"/>
        <end position="464"/>
    </location>
</feature>
<evidence type="ECO:0000259" key="13">
    <source>
        <dbReference type="PROSITE" id="PS50262"/>
    </source>
</evidence>
<keyword evidence="6" id="KW-0297">G-protein coupled receptor</keyword>
<organism evidence="14 15">
    <name type="scientific">Homarus americanus</name>
    <name type="common">American lobster</name>
    <dbReference type="NCBI Taxonomy" id="6706"/>
    <lineage>
        <taxon>Eukaryota</taxon>
        <taxon>Metazoa</taxon>
        <taxon>Ecdysozoa</taxon>
        <taxon>Arthropoda</taxon>
        <taxon>Crustacea</taxon>
        <taxon>Multicrustacea</taxon>
        <taxon>Malacostraca</taxon>
        <taxon>Eumalacostraca</taxon>
        <taxon>Eucarida</taxon>
        <taxon>Decapoda</taxon>
        <taxon>Pleocyemata</taxon>
        <taxon>Astacidea</taxon>
        <taxon>Nephropoidea</taxon>
        <taxon>Nephropidae</taxon>
        <taxon>Homarus</taxon>
    </lineage>
</organism>
<evidence type="ECO:0000256" key="1">
    <source>
        <dbReference type="ARBA" id="ARBA00004651"/>
    </source>
</evidence>
<keyword evidence="10" id="KW-0807">Transducer</keyword>
<evidence type="ECO:0000256" key="11">
    <source>
        <dbReference type="SAM" id="MobiDB-lite"/>
    </source>
</evidence>
<dbReference type="InterPro" id="IPR000276">
    <property type="entry name" value="GPCR_Rhodpsn"/>
</dbReference>
<evidence type="ECO:0000313" key="14">
    <source>
        <dbReference type="EMBL" id="KAG7160069.1"/>
    </source>
</evidence>
<dbReference type="GO" id="GO:0007204">
    <property type="term" value="P:positive regulation of cytosolic calcium ion concentration"/>
    <property type="evidence" value="ECO:0007669"/>
    <property type="project" value="TreeGrafter"/>
</dbReference>
<feature type="compositionally biased region" description="Basic and acidic residues" evidence="11">
    <location>
        <begin position="499"/>
        <end position="521"/>
    </location>
</feature>
<feature type="region of interest" description="Disordered" evidence="11">
    <location>
        <begin position="238"/>
        <end position="268"/>
    </location>
</feature>
<evidence type="ECO:0000256" key="5">
    <source>
        <dbReference type="ARBA" id="ARBA00022989"/>
    </source>
</evidence>
<dbReference type="Gene3D" id="1.20.1070.10">
    <property type="entry name" value="Rhodopsin 7-helix transmembrane proteins"/>
    <property type="match status" value="1"/>
</dbReference>
<keyword evidence="8 14" id="KW-0675">Receptor</keyword>
<dbReference type="EMBL" id="JAHLQT010031674">
    <property type="protein sequence ID" value="KAG7160069.1"/>
    <property type="molecule type" value="Genomic_DNA"/>
</dbReference>
<keyword evidence="5 12" id="KW-1133">Transmembrane helix</keyword>
<dbReference type="PANTHER" id="PTHR11866:SF16">
    <property type="entry name" value="PROSTAGLANDIN E2 RECEPTOR EP4 SUBTYPE-LIKE PROTEIN"/>
    <property type="match status" value="1"/>
</dbReference>
<evidence type="ECO:0000256" key="8">
    <source>
        <dbReference type="ARBA" id="ARBA00023170"/>
    </source>
</evidence>
<evidence type="ECO:0000256" key="6">
    <source>
        <dbReference type="ARBA" id="ARBA00023040"/>
    </source>
</evidence>
<dbReference type="Proteomes" id="UP000747542">
    <property type="component" value="Unassembled WGS sequence"/>
</dbReference>
<keyword evidence="9" id="KW-0325">Glycoprotein</keyword>
<feature type="transmembrane region" description="Helical" evidence="12">
    <location>
        <begin position="38"/>
        <end position="62"/>
    </location>
</feature>